<dbReference type="PANTHER" id="PTHR33695:SF1">
    <property type="entry name" value="LIPOPROTEIN SIGNAL PEPTIDASE"/>
    <property type="match status" value="1"/>
</dbReference>
<dbReference type="PANTHER" id="PTHR33695">
    <property type="entry name" value="LIPOPROTEIN SIGNAL PEPTIDASE"/>
    <property type="match status" value="1"/>
</dbReference>
<dbReference type="Pfam" id="PF01252">
    <property type="entry name" value="Peptidase_A8"/>
    <property type="match status" value="1"/>
</dbReference>
<dbReference type="GO" id="GO:0005886">
    <property type="term" value="C:plasma membrane"/>
    <property type="evidence" value="ECO:0007669"/>
    <property type="project" value="UniProtKB-SubCell"/>
</dbReference>
<comment type="pathway">
    <text evidence="9">Protein modification; lipoprotein biosynthesis (signal peptide cleavage).</text>
</comment>
<evidence type="ECO:0000313" key="12">
    <source>
        <dbReference type="EMBL" id="CTQ34501.1"/>
    </source>
</evidence>
<protein>
    <recommendedName>
        <fullName evidence="9">Lipoprotein signal peptidase</fullName>
        <ecNumber evidence="9">3.4.23.36</ecNumber>
    </recommendedName>
    <alternativeName>
        <fullName evidence="9">Prolipoprotein signal peptidase</fullName>
    </alternativeName>
    <alternativeName>
        <fullName evidence="9">Signal peptidase II</fullName>
        <shortName evidence="9">SPase II</shortName>
    </alternativeName>
</protein>
<dbReference type="RefSeq" id="WP_082430065.1">
    <property type="nucleotide sequence ID" value="NZ_CXPG01000022.1"/>
</dbReference>
<keyword evidence="3 9" id="KW-0645">Protease</keyword>
<keyword evidence="7 9" id="KW-1133">Transmembrane helix</keyword>
<evidence type="ECO:0000256" key="10">
    <source>
        <dbReference type="RuleBase" id="RU000594"/>
    </source>
</evidence>
<dbReference type="UniPathway" id="UPA00665"/>
<keyword evidence="12" id="KW-0449">Lipoprotein</keyword>
<comment type="function">
    <text evidence="9 10">This protein specifically catalyzes the removal of signal peptides from prolipoproteins.</text>
</comment>
<feature type="transmembrane region" description="Helical" evidence="9">
    <location>
        <begin position="127"/>
        <end position="148"/>
    </location>
</feature>
<dbReference type="GO" id="GO:0004190">
    <property type="term" value="F:aspartic-type endopeptidase activity"/>
    <property type="evidence" value="ECO:0007669"/>
    <property type="project" value="UniProtKB-UniRule"/>
</dbReference>
<dbReference type="GO" id="GO:0006508">
    <property type="term" value="P:proteolysis"/>
    <property type="evidence" value="ECO:0007669"/>
    <property type="project" value="UniProtKB-KW"/>
</dbReference>
<evidence type="ECO:0000256" key="8">
    <source>
        <dbReference type="ARBA" id="ARBA00023136"/>
    </source>
</evidence>
<keyword evidence="13" id="KW-1185">Reference proteome</keyword>
<dbReference type="EC" id="3.4.23.36" evidence="9"/>
<name>A0A0M6XW40_9RHOB</name>
<feature type="active site" evidence="9">
    <location>
        <position position="136"/>
    </location>
</feature>
<proteinExistence type="inferred from homology"/>
<keyword evidence="4 9" id="KW-0812">Transmembrane</keyword>
<keyword evidence="2 9" id="KW-1003">Cell membrane</keyword>
<organism evidence="12 13">
    <name type="scientific">Jannaschia rubra</name>
    <dbReference type="NCBI Taxonomy" id="282197"/>
    <lineage>
        <taxon>Bacteria</taxon>
        <taxon>Pseudomonadati</taxon>
        <taxon>Pseudomonadota</taxon>
        <taxon>Alphaproteobacteria</taxon>
        <taxon>Rhodobacterales</taxon>
        <taxon>Roseobacteraceae</taxon>
        <taxon>Jannaschia</taxon>
    </lineage>
</organism>
<keyword evidence="6 9" id="KW-0378">Hydrolase</keyword>
<dbReference type="HAMAP" id="MF_00161">
    <property type="entry name" value="LspA"/>
    <property type="match status" value="1"/>
</dbReference>
<evidence type="ECO:0000256" key="3">
    <source>
        <dbReference type="ARBA" id="ARBA00022670"/>
    </source>
</evidence>
<accession>A0A0M6XW40</accession>
<evidence type="ECO:0000256" key="9">
    <source>
        <dbReference type="HAMAP-Rule" id="MF_00161"/>
    </source>
</evidence>
<keyword evidence="8 9" id="KW-0472">Membrane</keyword>
<sequence length="157" mass="16259">MAMRRRNLALGGGALLAALIADRASKALVVAEAARLAGGVPVLPGFDLVFGRNSGVTFGLFGEVPWWGLALVAAAICAWLLRIMVAAPTRSEAVAAGMIVGGALGNVVDRIRFGAVTDFLDFHAGAWHWPAFNLADVAVVCGAALLVLRPLMGRRAA</sequence>
<evidence type="ECO:0000256" key="6">
    <source>
        <dbReference type="ARBA" id="ARBA00022801"/>
    </source>
</evidence>
<evidence type="ECO:0000256" key="4">
    <source>
        <dbReference type="ARBA" id="ARBA00022692"/>
    </source>
</evidence>
<dbReference type="PROSITE" id="PS00855">
    <property type="entry name" value="SPASE_II"/>
    <property type="match status" value="1"/>
</dbReference>
<evidence type="ECO:0000256" key="2">
    <source>
        <dbReference type="ARBA" id="ARBA00022475"/>
    </source>
</evidence>
<comment type="subcellular location">
    <subcellularLocation>
        <location evidence="9">Cell membrane</location>
        <topology evidence="9">Multi-pass membrane protein</topology>
    </subcellularLocation>
</comment>
<comment type="catalytic activity">
    <reaction evidence="9 10">
        <text>Release of signal peptides from bacterial membrane prolipoproteins. Hydrolyzes -Xaa-Yaa-Zaa-|-(S,diacylglyceryl)Cys-, in which Xaa is hydrophobic (preferably Leu), and Yaa (Ala or Ser) and Zaa (Gly or Ala) have small, neutral side chains.</text>
        <dbReference type="EC" id="3.4.23.36"/>
    </reaction>
</comment>
<dbReference type="NCBIfam" id="TIGR00077">
    <property type="entry name" value="lspA"/>
    <property type="match status" value="1"/>
</dbReference>
<gene>
    <name evidence="12" type="primary">lspA_2</name>
    <name evidence="9" type="synonym">lspA</name>
    <name evidence="12" type="ORF">JAN5088_03297</name>
</gene>
<feature type="transmembrane region" description="Helical" evidence="9">
    <location>
        <begin position="64"/>
        <end position="81"/>
    </location>
</feature>
<reference evidence="12 13" key="1">
    <citation type="submission" date="2015-07" db="EMBL/GenBank/DDBJ databases">
        <authorList>
            <person name="Noorani M."/>
        </authorList>
    </citation>
    <scope>NUCLEOTIDE SEQUENCE [LARGE SCALE GENOMIC DNA]</scope>
    <source>
        <strain evidence="12 13">CECT 5088</strain>
    </source>
</reference>
<keyword evidence="5 9" id="KW-0064">Aspartyl protease</keyword>
<comment type="similarity">
    <text evidence="1 9 11">Belongs to the peptidase A8 family.</text>
</comment>
<evidence type="ECO:0000256" key="11">
    <source>
        <dbReference type="RuleBase" id="RU004181"/>
    </source>
</evidence>
<comment type="caution">
    <text evidence="9">Lacks conserved residue(s) required for the propagation of feature annotation.</text>
</comment>
<dbReference type="PRINTS" id="PR00781">
    <property type="entry name" value="LIPOSIGPTASE"/>
</dbReference>
<dbReference type="OrthoDB" id="9810259at2"/>
<dbReference type="Proteomes" id="UP000048908">
    <property type="component" value="Unassembled WGS sequence"/>
</dbReference>
<evidence type="ECO:0000256" key="1">
    <source>
        <dbReference type="ARBA" id="ARBA00006139"/>
    </source>
</evidence>
<evidence type="ECO:0000256" key="7">
    <source>
        <dbReference type="ARBA" id="ARBA00022989"/>
    </source>
</evidence>
<dbReference type="AlphaFoldDB" id="A0A0M6XW40"/>
<dbReference type="EMBL" id="CXPG01000022">
    <property type="protein sequence ID" value="CTQ34501.1"/>
    <property type="molecule type" value="Genomic_DNA"/>
</dbReference>
<feature type="active site" evidence="9">
    <location>
        <position position="118"/>
    </location>
</feature>
<evidence type="ECO:0000256" key="5">
    <source>
        <dbReference type="ARBA" id="ARBA00022750"/>
    </source>
</evidence>
<feature type="transmembrane region" description="Helical" evidence="9">
    <location>
        <begin position="93"/>
        <end position="115"/>
    </location>
</feature>
<dbReference type="InterPro" id="IPR001872">
    <property type="entry name" value="Peptidase_A8"/>
</dbReference>
<evidence type="ECO:0000313" key="13">
    <source>
        <dbReference type="Proteomes" id="UP000048908"/>
    </source>
</evidence>